<keyword evidence="4" id="KW-0375">Hydrogen ion transport</keyword>
<name>A0A6A2YGN6_HIBSY</name>
<dbReference type="PANTHER" id="PTHR43607:SF1">
    <property type="entry name" value="H(+)-TRANSPORTING TWO-SECTOR ATPASE"/>
    <property type="match status" value="1"/>
</dbReference>
<dbReference type="CDD" id="cd18119">
    <property type="entry name" value="ATP-synt_V_A-type_alpha_N"/>
    <property type="match status" value="1"/>
</dbReference>
<keyword evidence="2" id="KW-0813">Transport</keyword>
<dbReference type="FunFam" id="2.40.30.20:FF:000002">
    <property type="entry name" value="V-type proton ATPase catalytic subunit A"/>
    <property type="match status" value="1"/>
</dbReference>
<dbReference type="GO" id="GO:0046034">
    <property type="term" value="P:ATP metabolic process"/>
    <property type="evidence" value="ECO:0007669"/>
    <property type="project" value="InterPro"/>
</dbReference>
<keyword evidence="7" id="KW-0406">Ion transport</keyword>
<gene>
    <name evidence="11" type="ORF">F3Y22_tig00111783pilonHSYRG00114</name>
</gene>
<dbReference type="InterPro" id="IPR004100">
    <property type="entry name" value="ATPase_F1/V1/A1_a/bsu_N"/>
</dbReference>
<dbReference type="GO" id="GO:0005524">
    <property type="term" value="F:ATP binding"/>
    <property type="evidence" value="ECO:0007669"/>
    <property type="project" value="UniProtKB-KW"/>
</dbReference>
<dbReference type="InterPro" id="IPR022878">
    <property type="entry name" value="V-ATPase_asu"/>
</dbReference>
<dbReference type="AlphaFoldDB" id="A0A6A2YGN6"/>
<reference evidence="11" key="1">
    <citation type="submission" date="2019-09" db="EMBL/GenBank/DDBJ databases">
        <title>Draft genome information of white flower Hibiscus syriacus.</title>
        <authorList>
            <person name="Kim Y.-M."/>
        </authorList>
    </citation>
    <scope>NUCLEOTIDE SEQUENCE [LARGE SCALE GENOMIC DNA]</scope>
    <source>
        <strain evidence="11">YM2019G1</strain>
    </source>
</reference>
<dbReference type="Pfam" id="PF16886">
    <property type="entry name" value="ATP-synt_ab_Xtn"/>
    <property type="match status" value="1"/>
</dbReference>
<dbReference type="InterPro" id="IPR036121">
    <property type="entry name" value="ATPase_F1/V1/A1_a/bsu_N_sf"/>
</dbReference>
<evidence type="ECO:0000256" key="5">
    <source>
        <dbReference type="ARBA" id="ARBA00022840"/>
    </source>
</evidence>
<feature type="domain" description="AAA+ ATPase At3g28540-like C-terminal" evidence="10">
    <location>
        <begin position="14"/>
        <end position="84"/>
    </location>
</feature>
<evidence type="ECO:0000256" key="6">
    <source>
        <dbReference type="ARBA" id="ARBA00022967"/>
    </source>
</evidence>
<dbReference type="InterPro" id="IPR031686">
    <property type="entry name" value="ATP-synth_a_Xtn"/>
</dbReference>
<dbReference type="Gene3D" id="2.40.50.100">
    <property type="match status" value="1"/>
</dbReference>
<dbReference type="Proteomes" id="UP000436088">
    <property type="component" value="Unassembled WGS sequence"/>
</dbReference>
<dbReference type="GO" id="GO:0000325">
    <property type="term" value="C:plant-type vacuole"/>
    <property type="evidence" value="ECO:0007669"/>
    <property type="project" value="TreeGrafter"/>
</dbReference>
<evidence type="ECO:0000256" key="2">
    <source>
        <dbReference type="ARBA" id="ARBA00022448"/>
    </source>
</evidence>
<dbReference type="InterPro" id="IPR023366">
    <property type="entry name" value="ATP_synth_asu-like_sf"/>
</dbReference>
<dbReference type="Gene3D" id="6.10.280.40">
    <property type="match status" value="1"/>
</dbReference>
<dbReference type="Pfam" id="PF02874">
    <property type="entry name" value="ATP-synt_ab_N"/>
    <property type="match status" value="1"/>
</dbReference>
<evidence type="ECO:0000259" key="8">
    <source>
        <dbReference type="Pfam" id="PF02874"/>
    </source>
</evidence>
<keyword evidence="12" id="KW-1185">Reference proteome</keyword>
<evidence type="ECO:0000259" key="9">
    <source>
        <dbReference type="Pfam" id="PF16886"/>
    </source>
</evidence>
<evidence type="ECO:0000256" key="7">
    <source>
        <dbReference type="ARBA" id="ARBA00023065"/>
    </source>
</evidence>
<dbReference type="GO" id="GO:0046961">
    <property type="term" value="F:proton-transporting ATPase activity, rotational mechanism"/>
    <property type="evidence" value="ECO:0007669"/>
    <property type="project" value="InterPro"/>
</dbReference>
<feature type="domain" description="ATPsynthase alpha/beta subunit barrel-sandwich" evidence="9">
    <location>
        <begin position="190"/>
        <end position="251"/>
    </location>
</feature>
<comment type="similarity">
    <text evidence="1">Belongs to the ATPase alpha/beta chains family.</text>
</comment>
<protein>
    <submittedName>
        <fullName evidence="11">Vacuolar ATP synthase subunit A isoform 3</fullName>
    </submittedName>
</protein>
<keyword evidence="3" id="KW-0547">Nucleotide-binding</keyword>
<dbReference type="EMBL" id="VEPZ02001427">
    <property type="protein sequence ID" value="KAE8673404.1"/>
    <property type="molecule type" value="Genomic_DNA"/>
</dbReference>
<proteinExistence type="inferred from homology"/>
<evidence type="ECO:0000256" key="1">
    <source>
        <dbReference type="ARBA" id="ARBA00008936"/>
    </source>
</evidence>
<evidence type="ECO:0000313" key="12">
    <source>
        <dbReference type="Proteomes" id="UP000436088"/>
    </source>
</evidence>
<evidence type="ECO:0000256" key="3">
    <source>
        <dbReference type="ARBA" id="ARBA00022741"/>
    </source>
</evidence>
<dbReference type="PANTHER" id="PTHR43607">
    <property type="entry name" value="V-TYPE PROTON ATPASE CATALYTIC SUBUNIT A"/>
    <property type="match status" value="1"/>
</dbReference>
<evidence type="ECO:0000313" key="11">
    <source>
        <dbReference type="EMBL" id="KAE8673404.1"/>
    </source>
</evidence>
<dbReference type="Gene3D" id="2.40.30.20">
    <property type="match status" value="1"/>
</dbReference>
<dbReference type="SUPFAM" id="SSF50615">
    <property type="entry name" value="N-terminal domain of alpha and beta subunits of F1 ATP synthase"/>
    <property type="match status" value="1"/>
</dbReference>
<evidence type="ECO:0000256" key="4">
    <source>
        <dbReference type="ARBA" id="ARBA00022781"/>
    </source>
</evidence>
<organism evidence="11 12">
    <name type="scientific">Hibiscus syriacus</name>
    <name type="common">Rose of Sharon</name>
    <dbReference type="NCBI Taxonomy" id="106335"/>
    <lineage>
        <taxon>Eukaryota</taxon>
        <taxon>Viridiplantae</taxon>
        <taxon>Streptophyta</taxon>
        <taxon>Embryophyta</taxon>
        <taxon>Tracheophyta</taxon>
        <taxon>Spermatophyta</taxon>
        <taxon>Magnoliopsida</taxon>
        <taxon>eudicotyledons</taxon>
        <taxon>Gunneridae</taxon>
        <taxon>Pentapetalae</taxon>
        <taxon>rosids</taxon>
        <taxon>malvids</taxon>
        <taxon>Malvales</taxon>
        <taxon>Malvaceae</taxon>
        <taxon>Malvoideae</taxon>
        <taxon>Hibiscus</taxon>
    </lineage>
</organism>
<comment type="caution">
    <text evidence="11">The sequence shown here is derived from an EMBL/GenBank/DDBJ whole genome shotgun (WGS) entry which is preliminary data.</text>
</comment>
<keyword evidence="6" id="KW-1278">Translocase</keyword>
<keyword evidence="5" id="KW-0067">ATP-binding</keyword>
<dbReference type="Pfam" id="PF25568">
    <property type="entry name" value="AAA_lid_At3g28540"/>
    <property type="match status" value="1"/>
</dbReference>
<accession>A0A6A2YGN6</accession>
<feature type="domain" description="ATPase F1/V1/A1 complex alpha/beta subunit N-terminal" evidence="8">
    <location>
        <begin position="97"/>
        <end position="157"/>
    </location>
</feature>
<dbReference type="InterPro" id="IPR058017">
    <property type="entry name" value="At3g28540-like_C"/>
</dbReference>
<sequence>MLSSSWIALQLYWFEAFKVLAKNYLDIGSHQIVKENERLLEETNMTPIDVTENLMLKLVDDEEDKACLKCLIKALKADNEKYEKATFFSLSTFHVDIQVSGPDVVADGMAGAAMYELVRVGHDNQIDEIIQLEGDSATIQVYEETAGLIVNDPVLCTHKPLSVELGPGILGNILETSLMEFRFNHTLTAEFQPKKIGEGDLLTGGDLYATEFENTLMQHHVALPPDATGKITYIAPPGQYSLKAKLSKAQGASRCKVSWSLEARGT</sequence>
<evidence type="ECO:0000259" key="10">
    <source>
        <dbReference type="Pfam" id="PF25568"/>
    </source>
</evidence>